<evidence type="ECO:0000256" key="1">
    <source>
        <dbReference type="SAM" id="SignalP"/>
    </source>
</evidence>
<organism evidence="3 4">
    <name type="scientific">Keguizhuia sedimenti</name>
    <dbReference type="NCBI Taxonomy" id="3064264"/>
    <lineage>
        <taxon>Bacteria</taxon>
        <taxon>Pseudomonadati</taxon>
        <taxon>Pseudomonadota</taxon>
        <taxon>Betaproteobacteria</taxon>
        <taxon>Burkholderiales</taxon>
        <taxon>Oxalobacteraceae</taxon>
        <taxon>Keguizhuia</taxon>
    </lineage>
</organism>
<keyword evidence="4" id="KW-1185">Reference proteome</keyword>
<dbReference type="InterPro" id="IPR037682">
    <property type="entry name" value="TonB_C"/>
</dbReference>
<dbReference type="SUPFAM" id="SSF74653">
    <property type="entry name" value="TolA/TonB C-terminal domain"/>
    <property type="match status" value="1"/>
</dbReference>
<keyword evidence="1" id="KW-0732">Signal</keyword>
<proteinExistence type="predicted"/>
<evidence type="ECO:0000259" key="2">
    <source>
        <dbReference type="Pfam" id="PF03544"/>
    </source>
</evidence>
<feature type="signal peptide" evidence="1">
    <location>
        <begin position="1"/>
        <end position="30"/>
    </location>
</feature>
<dbReference type="RefSeq" id="WP_338435714.1">
    <property type="nucleotide sequence ID" value="NZ_JAUYVH010000002.1"/>
</dbReference>
<dbReference type="Pfam" id="PF03544">
    <property type="entry name" value="TonB_C"/>
    <property type="match status" value="1"/>
</dbReference>
<evidence type="ECO:0000313" key="4">
    <source>
        <dbReference type="Proteomes" id="UP001225596"/>
    </source>
</evidence>
<evidence type="ECO:0000313" key="3">
    <source>
        <dbReference type="EMBL" id="MDQ9169781.1"/>
    </source>
</evidence>
<dbReference type="Gene3D" id="3.30.1150.10">
    <property type="match status" value="1"/>
</dbReference>
<name>A0ABU1BLB4_9BURK</name>
<dbReference type="Proteomes" id="UP001225596">
    <property type="component" value="Unassembled WGS sequence"/>
</dbReference>
<accession>A0ABU1BLB4</accession>
<dbReference type="EMBL" id="JAUYVH010000002">
    <property type="protein sequence ID" value="MDQ9169781.1"/>
    <property type="molecule type" value="Genomic_DNA"/>
</dbReference>
<comment type="caution">
    <text evidence="3">The sequence shown here is derived from an EMBL/GenBank/DDBJ whole genome shotgun (WGS) entry which is preliminary data.</text>
</comment>
<gene>
    <name evidence="3" type="ORF">Q8A64_05080</name>
</gene>
<feature type="chain" id="PRO_5045134701" evidence="1">
    <location>
        <begin position="31"/>
        <end position="207"/>
    </location>
</feature>
<reference evidence="3 4" key="1">
    <citation type="submission" date="2023-08" db="EMBL/GenBank/DDBJ databases">
        <title>Oxalobacteraceae gen .nov., isolated from river sludge outside the plant.</title>
        <authorList>
            <person name="Zhao S.Y."/>
        </authorList>
    </citation>
    <scope>NUCLEOTIDE SEQUENCE [LARGE SCALE GENOMIC DNA]</scope>
    <source>
        <strain evidence="3 4">R-40</strain>
    </source>
</reference>
<sequence>MKTHVSKFFLLSLGLHALGFAMMWQNTAHGGTTPDASSSQVSHAPMVFAGIIPEKSVQADNLASERALSNESFLSDSDIPGAEIGPVPSAQKIDVKKYEVPISEPHQEYVTTGKLTRLPAPIAEIDLDVDEVKEVAVAGSVRLRILINADGTVAEVLSADDDEALRVFSERVAGIFKRTRFTPGEINGRAVKAQLEINVVSEDMQAL</sequence>
<protein>
    <submittedName>
        <fullName evidence="3">Energy transducer TonB</fullName>
    </submittedName>
</protein>
<feature type="domain" description="TonB C-terminal" evidence="2">
    <location>
        <begin position="135"/>
        <end position="199"/>
    </location>
</feature>